<dbReference type="InterPro" id="IPR023393">
    <property type="entry name" value="START-like_dom_sf"/>
</dbReference>
<dbReference type="Proteomes" id="UP000054408">
    <property type="component" value="Unassembled WGS sequence"/>
</dbReference>
<evidence type="ECO:0000313" key="1">
    <source>
        <dbReference type="EMBL" id="KNC54815.1"/>
    </source>
</evidence>
<proteinExistence type="predicted"/>
<dbReference type="PANTHER" id="PTHR39332:SF7">
    <property type="entry name" value="SRPBCC FAMILY PROTEIN"/>
    <property type="match status" value="1"/>
</dbReference>
<dbReference type="AlphaFoldDB" id="A0A0L0DRA4"/>
<dbReference type="Pfam" id="PF10604">
    <property type="entry name" value="Polyketide_cyc2"/>
    <property type="match status" value="1"/>
</dbReference>
<keyword evidence="2" id="KW-1185">Reference proteome</keyword>
<sequence length="148" mass="15616">MSCSHAVFIPSSADSVWATIRSFHDLSWAPNVVTSCEGDGEPTTVGATRVINGVFAETLTVFDDEGKTFSYRIDDGPGTPVASDLQTGEYIGTVRVIEINAGPEAADGACVVEWTSSYSTVDNAAVKTVCDGIYHALLNEMRNSCASA</sequence>
<dbReference type="InterPro" id="IPR019587">
    <property type="entry name" value="Polyketide_cyclase/dehydratase"/>
</dbReference>
<evidence type="ECO:0000313" key="2">
    <source>
        <dbReference type="Proteomes" id="UP000054408"/>
    </source>
</evidence>
<dbReference type="RefSeq" id="XP_013761714.1">
    <property type="nucleotide sequence ID" value="XM_013906260.1"/>
</dbReference>
<accession>A0A0L0DRA4</accession>
<organism evidence="1 2">
    <name type="scientific">Thecamonas trahens ATCC 50062</name>
    <dbReference type="NCBI Taxonomy" id="461836"/>
    <lineage>
        <taxon>Eukaryota</taxon>
        <taxon>Apusozoa</taxon>
        <taxon>Apusomonadida</taxon>
        <taxon>Apusomonadidae</taxon>
        <taxon>Thecamonas</taxon>
    </lineage>
</organism>
<dbReference type="GeneID" id="25561410"/>
<dbReference type="SUPFAM" id="SSF55961">
    <property type="entry name" value="Bet v1-like"/>
    <property type="match status" value="1"/>
</dbReference>
<name>A0A0L0DRA4_THETB</name>
<evidence type="ECO:0008006" key="3">
    <source>
        <dbReference type="Google" id="ProtNLM"/>
    </source>
</evidence>
<dbReference type="EMBL" id="GL349438">
    <property type="protein sequence ID" value="KNC54815.1"/>
    <property type="molecule type" value="Genomic_DNA"/>
</dbReference>
<dbReference type="CDD" id="cd07821">
    <property type="entry name" value="PYR_PYL_RCAR_like"/>
    <property type="match status" value="1"/>
</dbReference>
<gene>
    <name evidence="1" type="ORF">AMSG_01667</name>
</gene>
<protein>
    <recommendedName>
        <fullName evidence="3">Bet v I allergen</fullName>
    </recommendedName>
</protein>
<dbReference type="PANTHER" id="PTHR39332">
    <property type="entry name" value="BLL4707 PROTEIN"/>
    <property type="match status" value="1"/>
</dbReference>
<dbReference type="Gene3D" id="3.30.530.20">
    <property type="match status" value="1"/>
</dbReference>
<reference evidence="1 2" key="1">
    <citation type="submission" date="2010-05" db="EMBL/GenBank/DDBJ databases">
        <title>The Genome Sequence of Thecamonas trahens ATCC 50062.</title>
        <authorList>
            <consortium name="The Broad Institute Genome Sequencing Platform"/>
            <person name="Russ C."/>
            <person name="Cuomo C."/>
            <person name="Shea T."/>
            <person name="Young S.K."/>
            <person name="Zeng Q."/>
            <person name="Koehrsen M."/>
            <person name="Haas B."/>
            <person name="Borodovsky M."/>
            <person name="Guigo R."/>
            <person name="Alvarado L."/>
            <person name="Berlin A."/>
            <person name="Bochicchio J."/>
            <person name="Borenstein D."/>
            <person name="Chapman S."/>
            <person name="Chen Z."/>
            <person name="Freedman E."/>
            <person name="Gellesch M."/>
            <person name="Goldberg J."/>
            <person name="Griggs A."/>
            <person name="Gujja S."/>
            <person name="Heilman E."/>
            <person name="Heiman D."/>
            <person name="Hepburn T."/>
            <person name="Howarth C."/>
            <person name="Jen D."/>
            <person name="Larson L."/>
            <person name="Mehta T."/>
            <person name="Park D."/>
            <person name="Pearson M."/>
            <person name="Roberts A."/>
            <person name="Saif S."/>
            <person name="Shenoy N."/>
            <person name="Sisk P."/>
            <person name="Stolte C."/>
            <person name="Sykes S."/>
            <person name="Thomson T."/>
            <person name="Walk T."/>
            <person name="White J."/>
            <person name="Yandava C."/>
            <person name="Burger G."/>
            <person name="Gray M.W."/>
            <person name="Holland P.W.H."/>
            <person name="King N."/>
            <person name="Lang F.B.F."/>
            <person name="Roger A.J."/>
            <person name="Ruiz-Trillo I."/>
            <person name="Lander E."/>
            <person name="Nusbaum C."/>
        </authorList>
    </citation>
    <scope>NUCLEOTIDE SEQUENCE [LARGE SCALE GENOMIC DNA]</scope>
    <source>
        <strain evidence="1 2">ATCC 50062</strain>
    </source>
</reference>